<organism evidence="1 2">
    <name type="scientific">Desulfamplus magnetovallimortis</name>
    <dbReference type="NCBI Taxonomy" id="1246637"/>
    <lineage>
        <taxon>Bacteria</taxon>
        <taxon>Pseudomonadati</taxon>
        <taxon>Thermodesulfobacteriota</taxon>
        <taxon>Desulfobacteria</taxon>
        <taxon>Desulfobacterales</taxon>
        <taxon>Desulfobacteraceae</taxon>
        <taxon>Desulfamplus</taxon>
    </lineage>
</organism>
<sequence length="211" mass="25250">MTFHKLIIINKFMKYTDLEIAVRQPIFSRQELSLLGFNIYDYQLSLWVKKGLLLRFKNGIYAFTRKIKNLKCEEIAYFIYQPSYISLESALSYYNFIPEMVYSQTSVTAKINRTFDNIFGRFIYRHIKKELFWGYQVISTEHGQFLMAEPEKAILDYLYLNITNIKTSDDFKAIRLNHEQIGQTLNKSKFTQYLNAFNMPRMKKWTLLCLQ</sequence>
<proteinExistence type="predicted"/>
<evidence type="ECO:0000313" key="2">
    <source>
        <dbReference type="Proteomes" id="UP000191931"/>
    </source>
</evidence>
<name>A0A1W1HE73_9BACT</name>
<reference evidence="1 2" key="1">
    <citation type="submission" date="2017-03" db="EMBL/GenBank/DDBJ databases">
        <authorList>
            <person name="Afonso C.L."/>
            <person name="Miller P.J."/>
            <person name="Scott M.A."/>
            <person name="Spackman E."/>
            <person name="Goraichik I."/>
            <person name="Dimitrov K.M."/>
            <person name="Suarez D.L."/>
            <person name="Swayne D.E."/>
        </authorList>
    </citation>
    <scope>NUCLEOTIDE SEQUENCE [LARGE SCALE GENOMIC DNA]</scope>
    <source>
        <strain evidence="1">PRJEB14757</strain>
    </source>
</reference>
<dbReference type="STRING" id="1246637.MTBBW1_2380060"/>
<evidence type="ECO:0000313" key="1">
    <source>
        <dbReference type="EMBL" id="SLM30736.1"/>
    </source>
</evidence>
<gene>
    <name evidence="1" type="ORF">MTBBW1_2380060</name>
</gene>
<protein>
    <submittedName>
        <fullName evidence="1">Uncharacterized protein</fullName>
    </submittedName>
</protein>
<keyword evidence="2" id="KW-1185">Reference proteome</keyword>
<accession>A0A1W1HE73</accession>
<dbReference type="AlphaFoldDB" id="A0A1W1HE73"/>
<dbReference type="Proteomes" id="UP000191931">
    <property type="component" value="Unassembled WGS sequence"/>
</dbReference>
<dbReference type="EMBL" id="FWEV01000155">
    <property type="protein sequence ID" value="SLM30736.1"/>
    <property type="molecule type" value="Genomic_DNA"/>
</dbReference>